<evidence type="ECO:0000313" key="1">
    <source>
        <dbReference type="EMBL" id="KAJ1936503.1"/>
    </source>
</evidence>
<gene>
    <name evidence="1" type="ORF">FBU59_005030</name>
</gene>
<keyword evidence="2" id="KW-1185">Reference proteome</keyword>
<proteinExistence type="predicted"/>
<name>A0ACC1J403_9FUNG</name>
<protein>
    <submittedName>
        <fullName evidence="1">Uncharacterized protein</fullName>
    </submittedName>
</protein>
<organism evidence="1 2">
    <name type="scientific">Linderina macrospora</name>
    <dbReference type="NCBI Taxonomy" id="4868"/>
    <lineage>
        <taxon>Eukaryota</taxon>
        <taxon>Fungi</taxon>
        <taxon>Fungi incertae sedis</taxon>
        <taxon>Zoopagomycota</taxon>
        <taxon>Kickxellomycotina</taxon>
        <taxon>Kickxellomycetes</taxon>
        <taxon>Kickxellales</taxon>
        <taxon>Kickxellaceae</taxon>
        <taxon>Linderina</taxon>
    </lineage>
</organism>
<sequence length="240" mass="26530">MPHYSNYSKYWGGRYANSYMWNEYSAKLLDLNLENYAIGGSTTDNDFVPAYGRTQLIPSVADTVKAFLANNTKASDFKKKNSIIAIDGGGNNLFGALSDIQSGKMNIFYFIDTMVQNQIDSIKSLLDAGYRKIYLLNLPSLTMAPAVAEYGTLITAMVGILTPLMNAAFLAKLGLLKLTNPSKASEVKFFNMQDLMDTTNSDMVLNALNITDTKNPCVVDHPDGSQTFCSNDNARYYYDS</sequence>
<reference evidence="1" key="1">
    <citation type="submission" date="2022-07" db="EMBL/GenBank/DDBJ databases">
        <title>Phylogenomic reconstructions and comparative analyses of Kickxellomycotina fungi.</title>
        <authorList>
            <person name="Reynolds N.K."/>
            <person name="Stajich J.E."/>
            <person name="Barry K."/>
            <person name="Grigoriev I.V."/>
            <person name="Crous P."/>
            <person name="Smith M.E."/>
        </authorList>
    </citation>
    <scope>NUCLEOTIDE SEQUENCE</scope>
    <source>
        <strain evidence="1">NRRL 5244</strain>
    </source>
</reference>
<comment type="caution">
    <text evidence="1">The sequence shown here is derived from an EMBL/GenBank/DDBJ whole genome shotgun (WGS) entry which is preliminary data.</text>
</comment>
<dbReference type="Proteomes" id="UP001150603">
    <property type="component" value="Unassembled WGS sequence"/>
</dbReference>
<feature type="non-terminal residue" evidence="1">
    <location>
        <position position="240"/>
    </location>
</feature>
<evidence type="ECO:0000313" key="2">
    <source>
        <dbReference type="Proteomes" id="UP001150603"/>
    </source>
</evidence>
<accession>A0ACC1J403</accession>
<dbReference type="EMBL" id="JANBPW010003861">
    <property type="protein sequence ID" value="KAJ1936503.1"/>
    <property type="molecule type" value="Genomic_DNA"/>
</dbReference>